<dbReference type="InterPro" id="IPR013083">
    <property type="entry name" value="Znf_RING/FYVE/PHD"/>
</dbReference>
<dbReference type="AlphaFoldDB" id="F7HL43"/>
<dbReference type="GO" id="GO:0033503">
    <property type="term" value="C:HULC complex"/>
    <property type="evidence" value="ECO:0007669"/>
    <property type="project" value="UniProtKB-ARBA"/>
</dbReference>
<evidence type="ECO:0000256" key="15">
    <source>
        <dbReference type="ARBA" id="ARBA00023054"/>
    </source>
</evidence>
<evidence type="ECO:0000256" key="1">
    <source>
        <dbReference type="ARBA" id="ARBA00000900"/>
    </source>
</evidence>
<keyword evidence="24" id="KW-1185">Reference proteome</keyword>
<evidence type="ECO:0000313" key="25">
    <source>
        <dbReference type="VGNC" id="VGNC:76745"/>
    </source>
</evidence>
<comment type="similarity">
    <text evidence="4 19">Belongs to the BRE1 family.</text>
</comment>
<reference evidence="23" key="2">
    <citation type="submission" date="2019-01" db="EMBL/GenBank/DDBJ databases">
        <authorList>
            <person name="Graves T."/>
            <person name="Eichler E.E."/>
            <person name="Wilson R.K."/>
        </authorList>
    </citation>
    <scope>NUCLEOTIDE SEQUENCE [LARGE SCALE GENOMIC DNA]</scope>
    <source>
        <strain evidence="23">17573</strain>
    </source>
</reference>
<evidence type="ECO:0000259" key="22">
    <source>
        <dbReference type="PROSITE" id="PS50089"/>
    </source>
</evidence>
<evidence type="ECO:0000256" key="9">
    <source>
        <dbReference type="ARBA" id="ARBA00022771"/>
    </source>
</evidence>
<dbReference type="SMR" id="F7HL43"/>
<keyword evidence="10 19" id="KW-0833">Ubl conjugation pathway</keyword>
<feature type="coiled-coil region" evidence="20">
    <location>
        <begin position="858"/>
        <end position="885"/>
    </location>
</feature>
<keyword evidence="15 19" id="KW-0175">Coiled coil</keyword>
<keyword evidence="7 19" id="KW-0808">Transferase</keyword>
<keyword evidence="5" id="KW-1017">Isopeptide bond</keyword>
<evidence type="ECO:0000256" key="4">
    <source>
        <dbReference type="ARBA" id="ARBA00005555"/>
    </source>
</evidence>
<dbReference type="Ensembl" id="ENSMMUT00000029369.4">
    <property type="protein sequence ID" value="ENSMMUP00000027480.3"/>
    <property type="gene ID" value="ENSMMUG00000020881.4"/>
</dbReference>
<dbReference type="Proteomes" id="UP000006718">
    <property type="component" value="Chromosome 20"/>
</dbReference>
<dbReference type="Bgee" id="ENSMMUG00000020881">
    <property type="expression patterns" value="Expressed in testis and 21 other cell types or tissues"/>
</dbReference>
<evidence type="ECO:0000256" key="7">
    <source>
        <dbReference type="ARBA" id="ARBA00022679"/>
    </source>
</evidence>
<comment type="subcellular location">
    <subcellularLocation>
        <location evidence="2 19">Nucleus</location>
    </subcellularLocation>
</comment>
<evidence type="ECO:0000256" key="21">
    <source>
        <dbReference type="SAM" id="MobiDB-lite"/>
    </source>
</evidence>
<dbReference type="EC" id="2.3.2.27" evidence="19"/>
<evidence type="ECO:0000256" key="12">
    <source>
        <dbReference type="ARBA" id="ARBA00022843"/>
    </source>
</evidence>
<keyword evidence="16 19" id="KW-0539">Nucleus</keyword>
<dbReference type="InterPro" id="IPR017907">
    <property type="entry name" value="Znf_RING_CS"/>
</dbReference>
<feature type="compositionally biased region" description="Polar residues" evidence="21">
    <location>
        <begin position="480"/>
        <end position="491"/>
    </location>
</feature>
<dbReference type="InterPro" id="IPR058643">
    <property type="entry name" value="BRE1-like_CC"/>
</dbReference>
<evidence type="ECO:0000256" key="19">
    <source>
        <dbReference type="RuleBase" id="RU365038"/>
    </source>
</evidence>
<proteinExistence type="inferred from homology"/>
<keyword evidence="14" id="KW-0007">Acetylation</keyword>
<evidence type="ECO:0000256" key="10">
    <source>
        <dbReference type="ARBA" id="ARBA00022786"/>
    </source>
</evidence>
<dbReference type="GO" id="GO:0006325">
    <property type="term" value="P:chromatin organization"/>
    <property type="evidence" value="ECO:0007669"/>
    <property type="project" value="UniProtKB-KW"/>
</dbReference>
<evidence type="ECO:0000256" key="5">
    <source>
        <dbReference type="ARBA" id="ARBA00022499"/>
    </source>
</evidence>
<dbReference type="ExpressionAtlas" id="F7HL43">
    <property type="expression patterns" value="baseline and differential"/>
</dbReference>
<dbReference type="SUPFAM" id="SSF57850">
    <property type="entry name" value="RING/U-box"/>
    <property type="match status" value="1"/>
</dbReference>
<dbReference type="PROSITE" id="PS00518">
    <property type="entry name" value="ZF_RING_1"/>
    <property type="match status" value="1"/>
</dbReference>
<protein>
    <recommendedName>
        <fullName evidence="19">E3 ubiquitin protein ligase</fullName>
        <ecNumber evidence="19">2.3.2.27</ecNumber>
    </recommendedName>
</protein>
<dbReference type="GO" id="GO:0061630">
    <property type="term" value="F:ubiquitin protein ligase activity"/>
    <property type="evidence" value="ECO:0007669"/>
    <property type="project" value="UniProtKB-EC"/>
</dbReference>
<feature type="compositionally biased region" description="Basic and acidic residues" evidence="21">
    <location>
        <begin position="562"/>
        <end position="579"/>
    </location>
</feature>
<feature type="region of interest" description="Disordered" evidence="21">
    <location>
        <begin position="116"/>
        <end position="149"/>
    </location>
</feature>
<evidence type="ECO:0000256" key="13">
    <source>
        <dbReference type="ARBA" id="ARBA00022853"/>
    </source>
</evidence>
<dbReference type="PROSITE" id="PS50089">
    <property type="entry name" value="ZF_RING_2"/>
    <property type="match status" value="1"/>
</dbReference>
<keyword evidence="12" id="KW-0832">Ubl conjugation</keyword>
<dbReference type="GeneTree" id="ENSGT00390000002866"/>
<dbReference type="UniPathway" id="UPA00143"/>
<dbReference type="VEuPathDB" id="HostDB:ENSMMUG00000020881"/>
<dbReference type="PANTHER" id="PTHR23163">
    <property type="entry name" value="RING FINGER PROTEIN-RELATED"/>
    <property type="match status" value="1"/>
</dbReference>
<evidence type="ECO:0000256" key="8">
    <source>
        <dbReference type="ARBA" id="ARBA00022723"/>
    </source>
</evidence>
<dbReference type="VGNC" id="VGNC:76745">
    <property type="gene designation" value="RNF40"/>
</dbReference>
<reference evidence="24" key="1">
    <citation type="journal article" date="2007" name="Science">
        <title>Evolutionary and biomedical insights from the rhesus macaque genome.</title>
        <authorList>
            <person name="Gibbs R.A."/>
            <person name="Rogers J."/>
            <person name="Katze M.G."/>
            <person name="Bumgarner R."/>
            <person name="Weinstock G.M."/>
            <person name="Mardis E.R."/>
            <person name="Remington K.A."/>
            <person name="Strausberg R.L."/>
            <person name="Venter J.C."/>
            <person name="Wilson R.K."/>
            <person name="Batzer M.A."/>
            <person name="Bustamante C.D."/>
            <person name="Eichler E.E."/>
            <person name="Hahn M.W."/>
            <person name="Hardison R.C."/>
            <person name="Makova K.D."/>
            <person name="Miller W."/>
            <person name="Milosavljevic A."/>
            <person name="Palermo R.E."/>
            <person name="Siepel A."/>
            <person name="Sikela J.M."/>
            <person name="Attaway T."/>
            <person name="Bell S."/>
            <person name="Bernard K.E."/>
            <person name="Buhay C.J."/>
            <person name="Chandrabose M.N."/>
            <person name="Dao M."/>
            <person name="Davis C."/>
            <person name="Delehaunty K.D."/>
            <person name="Ding Y."/>
            <person name="Dinh H.H."/>
            <person name="Dugan-Rocha S."/>
            <person name="Fulton L.A."/>
            <person name="Gabisi R.A."/>
            <person name="Garner T.T."/>
            <person name="Godfrey J."/>
            <person name="Hawes A.C."/>
            <person name="Hernandez J."/>
            <person name="Hines S."/>
            <person name="Holder M."/>
            <person name="Hume J."/>
            <person name="Jhangiani S.N."/>
            <person name="Joshi V."/>
            <person name="Khan Z.M."/>
            <person name="Kirkness E.F."/>
            <person name="Cree A."/>
            <person name="Fowler R.G."/>
            <person name="Lee S."/>
            <person name="Lewis L.R."/>
            <person name="Li Z."/>
            <person name="Liu Y.-S."/>
            <person name="Moore S.M."/>
            <person name="Muzny D."/>
            <person name="Nazareth L.V."/>
            <person name="Ngo D.N."/>
            <person name="Okwuonu G.O."/>
            <person name="Pai G."/>
            <person name="Parker D."/>
            <person name="Paul H.A."/>
            <person name="Pfannkoch C."/>
            <person name="Pohl C.S."/>
            <person name="Rogers Y.-H.C."/>
            <person name="Ruiz S.J."/>
            <person name="Sabo A."/>
            <person name="Santibanez J."/>
            <person name="Schneider B.W."/>
            <person name="Smith S.M."/>
            <person name="Sodergren E."/>
            <person name="Svatek A.F."/>
            <person name="Utterback T.R."/>
            <person name="Vattathil S."/>
            <person name="Warren W."/>
            <person name="White C.S."/>
            <person name="Chinwalla A.T."/>
            <person name="Feng Y."/>
            <person name="Halpern A.L."/>
            <person name="Hillier L.W."/>
            <person name="Huang X."/>
            <person name="Minx P."/>
            <person name="Nelson J.O."/>
            <person name="Pepin K.H."/>
            <person name="Qin X."/>
            <person name="Sutton G.G."/>
            <person name="Venter E."/>
            <person name="Walenz B.P."/>
            <person name="Wallis J.W."/>
            <person name="Worley K.C."/>
            <person name="Yang S.-P."/>
            <person name="Jones S.M."/>
            <person name="Marra M.A."/>
            <person name="Rocchi M."/>
            <person name="Schein J.E."/>
            <person name="Baertsch R."/>
            <person name="Clarke L."/>
            <person name="Csuros M."/>
            <person name="Glasscock J."/>
            <person name="Harris R.A."/>
            <person name="Havlak P."/>
            <person name="Jackson A.R."/>
            <person name="Jiang H."/>
            <person name="Liu Y."/>
            <person name="Messina D.N."/>
            <person name="Shen Y."/>
            <person name="Song H.X.-Z."/>
            <person name="Wylie T."/>
            <person name="Zhang L."/>
            <person name="Birney E."/>
            <person name="Han K."/>
            <person name="Konkel M.K."/>
            <person name="Lee J."/>
            <person name="Smit A.F.A."/>
            <person name="Ullmer B."/>
            <person name="Wang H."/>
            <person name="Xing J."/>
            <person name="Burhans R."/>
            <person name="Cheng Z."/>
            <person name="Karro J.E."/>
            <person name="Ma J."/>
            <person name="Raney B."/>
            <person name="She X."/>
            <person name="Cox M.J."/>
            <person name="Demuth J.P."/>
            <person name="Dumas L.J."/>
            <person name="Han S.-G."/>
            <person name="Hopkins J."/>
            <person name="Karimpour-Fard A."/>
            <person name="Kim Y.H."/>
            <person name="Pollack J.R."/>
            <person name="Vinar T."/>
            <person name="Addo-Quaye C."/>
            <person name="Degenhardt J."/>
            <person name="Denby A."/>
            <person name="Hubisz M.J."/>
            <person name="Indap A."/>
            <person name="Kosiol C."/>
            <person name="Lahn B.T."/>
            <person name="Lawson H.A."/>
            <person name="Marklein A."/>
            <person name="Nielsen R."/>
            <person name="Vallender E.J."/>
            <person name="Clark A.G."/>
            <person name="Ferguson B."/>
            <person name="Hernandez R.D."/>
            <person name="Hirani K."/>
            <person name="Kehrer-Sawatzki H."/>
            <person name="Kolb J."/>
            <person name="Patil S."/>
            <person name="Pu L.-L."/>
            <person name="Ren Y."/>
            <person name="Smith D.G."/>
            <person name="Wheeler D.A."/>
            <person name="Schenck I."/>
            <person name="Ball E.V."/>
            <person name="Chen R."/>
            <person name="Cooper D.N."/>
            <person name="Giardine B."/>
            <person name="Hsu F."/>
            <person name="Kent W.J."/>
            <person name="Lesk A."/>
            <person name="Nelson D.L."/>
            <person name="O'brien W.E."/>
            <person name="Pruefer K."/>
            <person name="Stenson P.D."/>
            <person name="Wallace J.C."/>
            <person name="Ke H."/>
            <person name="Liu X.-M."/>
            <person name="Wang P."/>
            <person name="Xiang A.P."/>
            <person name="Yang F."/>
            <person name="Barber G.P."/>
            <person name="Haussler D."/>
            <person name="Karolchik D."/>
            <person name="Kern A.D."/>
            <person name="Kuhn R.M."/>
            <person name="Smith K.E."/>
            <person name="Zwieg A.S."/>
        </authorList>
    </citation>
    <scope>NUCLEOTIDE SEQUENCE [LARGE SCALE GENOMIC DNA]</scope>
    <source>
        <strain evidence="24">17573</strain>
    </source>
</reference>
<evidence type="ECO:0000256" key="16">
    <source>
        <dbReference type="ARBA" id="ARBA00023242"/>
    </source>
</evidence>
<dbReference type="SMART" id="SM00184">
    <property type="entry name" value="RING"/>
    <property type="match status" value="1"/>
</dbReference>
<evidence type="ECO:0000256" key="3">
    <source>
        <dbReference type="ARBA" id="ARBA00004906"/>
    </source>
</evidence>
<name>F7HL43_MACMU</name>
<dbReference type="Pfam" id="PF26052">
    <property type="entry name" value="BRE1B"/>
    <property type="match status" value="1"/>
</dbReference>
<dbReference type="GO" id="GO:0008270">
    <property type="term" value="F:zinc ion binding"/>
    <property type="evidence" value="ECO:0007669"/>
    <property type="project" value="UniProtKB-KW"/>
</dbReference>
<dbReference type="FunFam" id="3.30.40.10:FF:000040">
    <property type="entry name" value="E3 ubiquitin protein ligase"/>
    <property type="match status" value="1"/>
</dbReference>
<dbReference type="Pfam" id="PF26095">
    <property type="entry name" value="CC_Bre1"/>
    <property type="match status" value="1"/>
</dbReference>
<evidence type="ECO:0000313" key="24">
    <source>
        <dbReference type="Proteomes" id="UP000006718"/>
    </source>
</evidence>
<sequence>MSGLGNKRAAGDGGSGPPEKKLSREEKTTTTLIEPIRLGGISSTEEMDLKVLQFKNKKLAERLEQRQACEDELRERIEKLEKRQATDDATLLIVNRYWAQLDETVEALLRCHEGQGELSSAPEAPGTQEGPTCDGTPLPEPGTSELREPLPLQLRPPLSEPALAFVVALGASSSEEVELELQGRMEFSKAAVSHVVEASDRLQRRVEELCQRVYSRGDSEPLSEVARARTRELGRENRRLQDLATQLQEKHHRISLEYSELQDKVTSAETKVLEMETTVEDLQWDIEKLRKREQKLNKHLAEALEQLNSGYYVSGSSSGFQGGQITLSMQKVALRSLPEEVVRETGEYRMLQAQFSLLYNESLQVKTQLDEARGLLLATKNSHLRHIEHMESDELGLQKKLRTEVIQLEDTLAQVRKEYEMLRIEFEQNLAANEQAGPINREMRHLISSLQNHNHQLKGDAQRYKRKLREVQAEIGKLRAQTSGSTHSTPNLGHPEDSGLSAPAPGKEEGGPGPVSTPDNRKEMAPVPGTTTTTTSVKKEELVPSEEDVQGLTLGAQGPSSRGREPEARPKRELREREGPGLGPPPVASALSRADREKAKVEEAKRKESELLKGLRAELKKAQESQKEMKLLLDMYKSAPKEQRDKVQLMAAERKAKAEVDELRSRIRELEERDRRESKKIADEDALRRIRQAEEQIEHLQRKLGATKQEEEALLSEMDVTGQAFEDMQEQNGRLLQQLREKDDANFKLMSERIKANQIHKLLREEKDELGEQVLGLKSQVDAQLLTVQKLEEKERALQGSLGGVEKELTLRSQALELNKRKAVEAAQLAEDLKVQLEHVQTRLREIQPCLAESRAAREKESFNLKRAQEDISRLRRKLEKQRKVEVYADADEILQEEIKEYKARLTCPCCNTRKKDAVLTKCFHVFCFECVRGRYEARQRKCPKCNAAFGAHDFHRIYIS</sequence>
<evidence type="ECO:0000256" key="18">
    <source>
        <dbReference type="PROSITE-ProRule" id="PRU00175"/>
    </source>
</evidence>
<evidence type="ECO:0000256" key="2">
    <source>
        <dbReference type="ARBA" id="ARBA00004123"/>
    </source>
</evidence>
<evidence type="ECO:0000256" key="20">
    <source>
        <dbReference type="SAM" id="Coils"/>
    </source>
</evidence>
<organism evidence="23 24">
    <name type="scientific">Macaca mulatta</name>
    <name type="common">Rhesus macaque</name>
    <dbReference type="NCBI Taxonomy" id="9544"/>
    <lineage>
        <taxon>Eukaryota</taxon>
        <taxon>Metazoa</taxon>
        <taxon>Chordata</taxon>
        <taxon>Craniata</taxon>
        <taxon>Vertebrata</taxon>
        <taxon>Euteleostomi</taxon>
        <taxon>Mammalia</taxon>
        <taxon>Eutheria</taxon>
        <taxon>Euarchontoglires</taxon>
        <taxon>Primates</taxon>
        <taxon>Haplorrhini</taxon>
        <taxon>Catarrhini</taxon>
        <taxon>Cercopithecidae</taxon>
        <taxon>Cercopithecinae</taxon>
        <taxon>Macaca</taxon>
    </lineage>
</organism>
<dbReference type="InterPro" id="IPR018957">
    <property type="entry name" value="Znf_C3HC4_RING-type"/>
</dbReference>
<evidence type="ECO:0000256" key="11">
    <source>
        <dbReference type="ARBA" id="ARBA00022833"/>
    </source>
</evidence>
<keyword evidence="9 18" id="KW-0863">Zinc-finger</keyword>
<evidence type="ECO:0000256" key="14">
    <source>
        <dbReference type="ARBA" id="ARBA00022990"/>
    </source>
</evidence>
<dbReference type="Pfam" id="PF00097">
    <property type="entry name" value="zf-C3HC4"/>
    <property type="match status" value="1"/>
</dbReference>
<dbReference type="GO" id="GO:0005634">
    <property type="term" value="C:nucleus"/>
    <property type="evidence" value="ECO:0007669"/>
    <property type="project" value="UniProtKB-SubCell"/>
</dbReference>
<gene>
    <name evidence="23 25" type="primary">RNF40</name>
</gene>
<dbReference type="InterPro" id="IPR058642">
    <property type="entry name" value="BRE1A/B-like_dom"/>
</dbReference>
<dbReference type="GO" id="GO:0016567">
    <property type="term" value="P:protein ubiquitination"/>
    <property type="evidence" value="ECO:0007669"/>
    <property type="project" value="UniProtKB-UniRule"/>
</dbReference>
<feature type="region of interest" description="Disordered" evidence="21">
    <location>
        <begin position="1"/>
        <end position="39"/>
    </location>
</feature>
<feature type="compositionally biased region" description="Basic and acidic residues" evidence="21">
    <location>
        <begin position="18"/>
        <end position="28"/>
    </location>
</feature>
<comment type="function">
    <text evidence="17">Component of the RNF20/40 E3 ubiquitin-protein ligase complex that mediates monoubiquitination of 'Lys-120' of histone H2B (H2BK120ub1). H2BK120ub1 gives a specific tag for epigenetic transcriptional activation and is also prerequisite for histone H3 'Lys-4' and 'Lys-79' methylation (H3K4me and H3K79me, respectively). It thereby plays a central role in histone code and gene regulation. The RNF20/40 complex forms a H2B ubiquitin ligase complex in cooperation with the E2 enzyme UBE2A or UBE2B; reports about the cooperation with UBE2E1/UBCH are contradictory. Required for transcriptional activation of Hox genes.</text>
</comment>
<comment type="subunit">
    <text evidence="19">Component of the RNF20/40 complex (also known as BRE1 complex) probably composed of 2 copies of RNF20/BRE1A and 2 copies of RNF40/BRE1B. Interacts with UBE2E1/UBCH6.</text>
</comment>
<reference evidence="23" key="4">
    <citation type="submission" date="2025-09" db="UniProtKB">
        <authorList>
            <consortium name="Ensembl"/>
        </authorList>
    </citation>
    <scope>IDENTIFICATION</scope>
    <source>
        <strain evidence="23">17573</strain>
    </source>
</reference>
<dbReference type="InterPro" id="IPR001841">
    <property type="entry name" value="Znf_RING"/>
</dbReference>
<dbReference type="InterPro" id="IPR013956">
    <property type="entry name" value="E3_ubiquit_lig_Bre1"/>
</dbReference>
<evidence type="ECO:0000256" key="17">
    <source>
        <dbReference type="ARBA" id="ARBA00037123"/>
    </source>
</evidence>
<reference evidence="23" key="3">
    <citation type="submission" date="2025-08" db="UniProtKB">
        <authorList>
            <consortium name="Ensembl"/>
        </authorList>
    </citation>
    <scope>IDENTIFICATION</scope>
    <source>
        <strain evidence="23">17573</strain>
    </source>
</reference>
<feature type="domain" description="RING-type" evidence="22">
    <location>
        <begin position="908"/>
        <end position="947"/>
    </location>
</feature>
<evidence type="ECO:0000313" key="23">
    <source>
        <dbReference type="Ensembl" id="ENSMMUP00000027480.3"/>
    </source>
</evidence>
<dbReference type="PANTHER" id="PTHR23163:SF4">
    <property type="entry name" value="E3 UBIQUITIN-PROTEIN LIGASE BRE1B"/>
    <property type="match status" value="1"/>
</dbReference>
<dbReference type="Gene3D" id="3.30.40.10">
    <property type="entry name" value="Zinc/RING finger domain, C3HC4 (zinc finger)"/>
    <property type="match status" value="1"/>
</dbReference>
<keyword evidence="13 19" id="KW-0156">Chromatin regulator</keyword>
<comment type="pathway">
    <text evidence="3 19">Protein modification; protein ubiquitination.</text>
</comment>
<evidence type="ECO:0000256" key="6">
    <source>
        <dbReference type="ARBA" id="ARBA00022553"/>
    </source>
</evidence>
<keyword evidence="8 19" id="KW-0479">Metal-binding</keyword>
<dbReference type="CDD" id="cd16815">
    <property type="entry name" value="RING-HC_RNF40"/>
    <property type="match status" value="1"/>
</dbReference>
<comment type="catalytic activity">
    <reaction evidence="1 19">
        <text>S-ubiquitinyl-[E2 ubiquitin-conjugating enzyme]-L-cysteine + [acceptor protein]-L-lysine = [E2 ubiquitin-conjugating enzyme]-L-cysteine + N(6)-ubiquitinyl-[acceptor protein]-L-lysine.</text>
        <dbReference type="EC" id="2.3.2.27"/>
    </reaction>
</comment>
<accession>F7HL43</accession>
<keyword evidence="6" id="KW-0597">Phosphoprotein</keyword>
<feature type="region of interest" description="Disordered" evidence="21">
    <location>
        <begin position="476"/>
        <end position="613"/>
    </location>
</feature>
<feature type="compositionally biased region" description="Basic and acidic residues" evidence="21">
    <location>
        <begin position="593"/>
        <end position="613"/>
    </location>
</feature>
<keyword evidence="11 19" id="KW-0862">Zinc</keyword>
<feature type="coiled-coil region" evidence="20">
    <location>
        <begin position="230"/>
        <end position="306"/>
    </location>
</feature>